<dbReference type="Proteomes" id="UP001299608">
    <property type="component" value="Unassembled WGS sequence"/>
</dbReference>
<comment type="pathway">
    <text evidence="1">Cofactor biosynthesis; thiamine diphosphate biosynthesis.</text>
</comment>
<dbReference type="InterPro" id="IPR036206">
    <property type="entry name" value="ThiamineP_synth_sf"/>
</dbReference>
<dbReference type="PANTHER" id="PTHR20857:SF15">
    <property type="entry name" value="THIAMINE-PHOSPHATE SYNTHASE"/>
    <property type="match status" value="1"/>
</dbReference>
<organism evidence="4 5">
    <name type="scientific">Enterocloster aldenensis</name>
    <dbReference type="NCBI Taxonomy" id="358742"/>
    <lineage>
        <taxon>Bacteria</taxon>
        <taxon>Bacillati</taxon>
        <taxon>Bacillota</taxon>
        <taxon>Clostridia</taxon>
        <taxon>Lachnospirales</taxon>
        <taxon>Lachnospiraceae</taxon>
        <taxon>Enterocloster</taxon>
    </lineage>
</organism>
<sequence length="199" mass="21714">MCEDLMMDPELRGHILAITNRNLCSRPFEEQVRRVCCFHPAALILREKDLPDAGYGELAKEVMKICREYQVPFIPHSFMETARQLGADKIHLPLWRLREASGTGLLDGFKTIGVSVHSVEEALEAEALGASYLIAGHIYATDCKKGLPARGTGFLRAVCEAADIPVYGIGGIHLDEAQIKEVLGCGAAGGCIMSGMMRI</sequence>
<dbReference type="GO" id="GO:0004789">
    <property type="term" value="F:thiamine-phosphate diphosphorylase activity"/>
    <property type="evidence" value="ECO:0007669"/>
    <property type="project" value="TreeGrafter"/>
</dbReference>
<gene>
    <name evidence="4" type="ORF">L0N08_24045</name>
</gene>
<feature type="domain" description="Thiamine phosphate synthase/TenI" evidence="3">
    <location>
        <begin position="16"/>
        <end position="195"/>
    </location>
</feature>
<reference evidence="4" key="1">
    <citation type="submission" date="2022-01" db="EMBL/GenBank/DDBJ databases">
        <title>Collection of gut derived symbiotic bacterial strains cultured from healthy donors.</title>
        <authorList>
            <person name="Lin H."/>
            <person name="Kohout C."/>
            <person name="Waligurski E."/>
            <person name="Pamer E.G."/>
        </authorList>
    </citation>
    <scope>NUCLEOTIDE SEQUENCE</scope>
    <source>
        <strain evidence="4">DFI.6.55</strain>
    </source>
</reference>
<name>A0AAW5C943_9FIRM</name>
<dbReference type="GO" id="GO:0005737">
    <property type="term" value="C:cytoplasm"/>
    <property type="evidence" value="ECO:0007669"/>
    <property type="project" value="TreeGrafter"/>
</dbReference>
<dbReference type="GO" id="GO:0009228">
    <property type="term" value="P:thiamine biosynthetic process"/>
    <property type="evidence" value="ECO:0007669"/>
    <property type="project" value="UniProtKB-KW"/>
</dbReference>
<evidence type="ECO:0000313" key="5">
    <source>
        <dbReference type="Proteomes" id="UP001299608"/>
    </source>
</evidence>
<keyword evidence="2" id="KW-0784">Thiamine biosynthesis</keyword>
<dbReference type="SUPFAM" id="SSF51391">
    <property type="entry name" value="Thiamin phosphate synthase"/>
    <property type="match status" value="1"/>
</dbReference>
<evidence type="ECO:0000259" key="3">
    <source>
        <dbReference type="Pfam" id="PF02581"/>
    </source>
</evidence>
<dbReference type="InterPro" id="IPR022998">
    <property type="entry name" value="ThiamineP_synth_TenI"/>
</dbReference>
<dbReference type="PANTHER" id="PTHR20857">
    <property type="entry name" value="THIAMINE-PHOSPHATE PYROPHOSPHORYLASE"/>
    <property type="match status" value="1"/>
</dbReference>
<dbReference type="AlphaFoldDB" id="A0AAW5C943"/>
<evidence type="ECO:0000313" key="4">
    <source>
        <dbReference type="EMBL" id="MCG4748493.1"/>
    </source>
</evidence>
<evidence type="ECO:0000256" key="2">
    <source>
        <dbReference type="ARBA" id="ARBA00022977"/>
    </source>
</evidence>
<proteinExistence type="predicted"/>
<accession>A0AAW5C943</accession>
<protein>
    <submittedName>
        <fullName evidence="4">Thiamine phosphate synthase</fullName>
    </submittedName>
</protein>
<dbReference type="Pfam" id="PF02581">
    <property type="entry name" value="TMP-TENI"/>
    <property type="match status" value="1"/>
</dbReference>
<dbReference type="Gene3D" id="3.20.20.70">
    <property type="entry name" value="Aldolase class I"/>
    <property type="match status" value="1"/>
</dbReference>
<comment type="caution">
    <text evidence="4">The sequence shown here is derived from an EMBL/GenBank/DDBJ whole genome shotgun (WGS) entry which is preliminary data.</text>
</comment>
<dbReference type="CDD" id="cd00564">
    <property type="entry name" value="TMP_TenI"/>
    <property type="match status" value="1"/>
</dbReference>
<dbReference type="InterPro" id="IPR013785">
    <property type="entry name" value="Aldolase_TIM"/>
</dbReference>
<dbReference type="RefSeq" id="WP_227117052.1">
    <property type="nucleotide sequence ID" value="NZ_CAXTHN010000071.1"/>
</dbReference>
<dbReference type="EMBL" id="JAKNGE010000038">
    <property type="protein sequence ID" value="MCG4748493.1"/>
    <property type="molecule type" value="Genomic_DNA"/>
</dbReference>
<evidence type="ECO:0000256" key="1">
    <source>
        <dbReference type="ARBA" id="ARBA00004948"/>
    </source>
</evidence>